<dbReference type="InterPro" id="IPR022271">
    <property type="entry name" value="Lipocalin_ApoD"/>
</dbReference>
<dbReference type="InParanoid" id="A0A078ACX1"/>
<name>A0A078ACX1_STYLE</name>
<keyword evidence="6" id="KW-1185">Reference proteome</keyword>
<dbReference type="SUPFAM" id="SSF50814">
    <property type="entry name" value="Lipocalins"/>
    <property type="match status" value="1"/>
</dbReference>
<dbReference type="Gene3D" id="2.40.128.20">
    <property type="match status" value="1"/>
</dbReference>
<dbReference type="GO" id="GO:0000302">
    <property type="term" value="P:response to reactive oxygen species"/>
    <property type="evidence" value="ECO:0007669"/>
    <property type="project" value="TreeGrafter"/>
</dbReference>
<evidence type="ECO:0000259" key="4">
    <source>
        <dbReference type="Pfam" id="PF08212"/>
    </source>
</evidence>
<dbReference type="PIRSF" id="PIRSF036893">
    <property type="entry name" value="Lipocalin_ApoD"/>
    <property type="match status" value="1"/>
</dbReference>
<keyword evidence="5" id="KW-0449">Lipoprotein</keyword>
<organism evidence="5 6">
    <name type="scientific">Stylonychia lemnae</name>
    <name type="common">Ciliate</name>
    <dbReference type="NCBI Taxonomy" id="5949"/>
    <lineage>
        <taxon>Eukaryota</taxon>
        <taxon>Sar</taxon>
        <taxon>Alveolata</taxon>
        <taxon>Ciliophora</taxon>
        <taxon>Intramacronucleata</taxon>
        <taxon>Spirotrichea</taxon>
        <taxon>Stichotrichia</taxon>
        <taxon>Sporadotrichida</taxon>
        <taxon>Oxytrichidae</taxon>
        <taxon>Stylonychinae</taxon>
        <taxon>Stylonychia</taxon>
    </lineage>
</organism>
<dbReference type="GO" id="GO:0005737">
    <property type="term" value="C:cytoplasm"/>
    <property type="evidence" value="ECO:0007669"/>
    <property type="project" value="TreeGrafter"/>
</dbReference>
<sequence>MQKQILYISATLALLGVSSAQFRAGKCEEIQLQDKFDATRYTGVWFEIVRDPIASRFEKFECQEANYQLYSDGVLSVHNSQFNTDIGQVESKFANGTCNGAHCSVRFFDNPPYVPAGDYRVVDTDYESYSLVYSCLDIPDQGKLEYAWILSRTPELADSLFQHASDVLKKKVKDYDQSKFHHTKQGKDCTYLQ</sequence>
<evidence type="ECO:0000256" key="3">
    <source>
        <dbReference type="PIRNR" id="PIRNR036893"/>
    </source>
</evidence>
<dbReference type="PANTHER" id="PTHR10612:SF34">
    <property type="entry name" value="APOLIPOPROTEIN D"/>
    <property type="match status" value="1"/>
</dbReference>
<dbReference type="GO" id="GO:0006629">
    <property type="term" value="P:lipid metabolic process"/>
    <property type="evidence" value="ECO:0007669"/>
    <property type="project" value="TreeGrafter"/>
</dbReference>
<dbReference type="GO" id="GO:0031409">
    <property type="term" value="F:pigment binding"/>
    <property type="evidence" value="ECO:0007669"/>
    <property type="project" value="InterPro"/>
</dbReference>
<proteinExistence type="inferred from homology"/>
<dbReference type="AlphaFoldDB" id="A0A078ACX1"/>
<dbReference type="Proteomes" id="UP000039865">
    <property type="component" value="Unassembled WGS sequence"/>
</dbReference>
<feature type="signal peptide" evidence="3">
    <location>
        <begin position="1"/>
        <end position="20"/>
    </location>
</feature>
<dbReference type="InterPro" id="IPR000566">
    <property type="entry name" value="Lipocln_cytosolic_FA-bd_dom"/>
</dbReference>
<dbReference type="InterPro" id="IPR003057">
    <property type="entry name" value="Invtbrt_color"/>
</dbReference>
<evidence type="ECO:0000313" key="6">
    <source>
        <dbReference type="Proteomes" id="UP000039865"/>
    </source>
</evidence>
<evidence type="ECO:0000313" key="5">
    <source>
        <dbReference type="EMBL" id="CDW78698.1"/>
    </source>
</evidence>
<dbReference type="PRINTS" id="PR00179">
    <property type="entry name" value="LIPOCALIN"/>
</dbReference>
<comment type="similarity">
    <text evidence="1 3">Belongs to the calycin superfamily. Lipocalin family.</text>
</comment>
<dbReference type="PANTHER" id="PTHR10612">
    <property type="entry name" value="APOLIPOPROTEIN D"/>
    <property type="match status" value="1"/>
</dbReference>
<evidence type="ECO:0000256" key="2">
    <source>
        <dbReference type="ARBA" id="ARBA00023157"/>
    </source>
</evidence>
<feature type="chain" id="PRO_5013433160" evidence="3">
    <location>
        <begin position="21"/>
        <end position="193"/>
    </location>
</feature>
<dbReference type="OrthoDB" id="407799at2759"/>
<accession>A0A078ACX1</accession>
<dbReference type="Pfam" id="PF08212">
    <property type="entry name" value="Lipocalin_2"/>
    <property type="match status" value="1"/>
</dbReference>
<gene>
    <name evidence="5" type="primary">Contig14803.g15770</name>
    <name evidence="5" type="ORF">STYLEM_7680</name>
</gene>
<keyword evidence="3" id="KW-0732">Signal</keyword>
<dbReference type="PRINTS" id="PR01273">
    <property type="entry name" value="INVTBRTCOLOR"/>
</dbReference>
<dbReference type="EMBL" id="CCKQ01007340">
    <property type="protein sequence ID" value="CDW78698.1"/>
    <property type="molecule type" value="Genomic_DNA"/>
</dbReference>
<reference evidence="5 6" key="1">
    <citation type="submission" date="2014-06" db="EMBL/GenBank/DDBJ databases">
        <authorList>
            <person name="Swart Estienne"/>
        </authorList>
    </citation>
    <scope>NUCLEOTIDE SEQUENCE [LARGE SCALE GENOMIC DNA]</scope>
    <source>
        <strain evidence="5 6">130c</strain>
    </source>
</reference>
<evidence type="ECO:0000256" key="1">
    <source>
        <dbReference type="ARBA" id="ARBA00006889"/>
    </source>
</evidence>
<keyword evidence="2" id="KW-1015">Disulfide bond</keyword>
<protein>
    <submittedName>
        <fullName evidence="5">Apolipoprotein d</fullName>
    </submittedName>
</protein>
<feature type="domain" description="Lipocalin/cytosolic fatty-acid binding" evidence="4">
    <location>
        <begin position="37"/>
        <end position="185"/>
    </location>
</feature>
<dbReference type="InterPro" id="IPR012674">
    <property type="entry name" value="Calycin"/>
</dbReference>